<feature type="compositionally biased region" description="Acidic residues" evidence="2">
    <location>
        <begin position="330"/>
        <end position="340"/>
    </location>
</feature>
<comment type="caution">
    <text evidence="5">The sequence shown here is derived from an EMBL/GenBank/DDBJ whole genome shotgun (WGS) entry which is preliminary data.</text>
</comment>
<evidence type="ECO:0000313" key="6">
    <source>
        <dbReference type="Proteomes" id="UP000242470"/>
    </source>
</evidence>
<dbReference type="AlphaFoldDB" id="A0AAP8PPZ1"/>
<dbReference type="Proteomes" id="UP000242470">
    <property type="component" value="Unassembled WGS sequence"/>
</dbReference>
<dbReference type="InterPro" id="IPR029058">
    <property type="entry name" value="AB_hydrolase_fold"/>
</dbReference>
<name>A0AAP8PPZ1_9STAP</name>
<keyword evidence="3" id="KW-0472">Membrane</keyword>
<reference evidence="5 6" key="1">
    <citation type="submission" date="2017-08" db="EMBL/GenBank/DDBJ databases">
        <title>Draft genome sequences of 64 type strains of genus Staph aureus.</title>
        <authorList>
            <person name="Cole K."/>
            <person name="Golubchik T."/>
            <person name="Russell J."/>
            <person name="Foster D."/>
            <person name="Llewelyn M."/>
            <person name="Wilson D."/>
            <person name="Crook D."/>
            <person name="Paul J."/>
        </authorList>
    </citation>
    <scope>NUCLEOTIDE SEQUENCE [LARGE SCALE GENOMIC DNA]</scope>
    <source>
        <strain evidence="5 6">NCTC 12101</strain>
    </source>
</reference>
<keyword evidence="1 5" id="KW-0378">Hydrolase</keyword>
<dbReference type="InterPro" id="IPR049492">
    <property type="entry name" value="BD-FAE-like_dom"/>
</dbReference>
<accession>A0AAP8PPZ1</accession>
<evidence type="ECO:0000259" key="4">
    <source>
        <dbReference type="Pfam" id="PF20434"/>
    </source>
</evidence>
<protein>
    <submittedName>
        <fullName evidence="5">Alpha/beta hydrolase</fullName>
    </submittedName>
</protein>
<evidence type="ECO:0000313" key="5">
    <source>
        <dbReference type="EMBL" id="PNZ66994.1"/>
    </source>
</evidence>
<dbReference type="Gene3D" id="3.40.50.1820">
    <property type="entry name" value="alpha/beta hydrolase"/>
    <property type="match status" value="1"/>
</dbReference>
<feature type="domain" description="BD-FAE-like" evidence="4">
    <location>
        <begin position="67"/>
        <end position="269"/>
    </location>
</feature>
<dbReference type="InterPro" id="IPR050300">
    <property type="entry name" value="GDXG_lipolytic_enzyme"/>
</dbReference>
<feature type="compositionally biased region" description="Low complexity" evidence="2">
    <location>
        <begin position="320"/>
        <end position="329"/>
    </location>
</feature>
<sequence length="340" mass="39137">MQQRRKWLIITICVILAVALLTGLRLKYHYDEVHKNEGTKQKVQINNKKVNSFIDITYSEAIPNSRLDIITPRNLDRDNKLPIIFWLHGGGYIAGDKQYKNPLLAEIAEQGYIIVNIDYALAPEYRYPTQLQQMDAAVRFMKRNTHKLPIDFNQVVIGGDSAGAQMASQYIAMQTNQKLRENMHFEQQFQPDAIKAAIFYGGFYDMKTVKATEFPRIQLFMESYTGEHAWDKQFKNLSQMSTINHITEDYPATFLSVGDADPFVSQNQSFNEALNAKNIPVSTFFYDGSHHLKHQYQFHLELPESKRNIEETLKFLSRNTSSSTLNQSSDSDEGVTLDPY</sequence>
<dbReference type="GO" id="GO:0016787">
    <property type="term" value="F:hydrolase activity"/>
    <property type="evidence" value="ECO:0007669"/>
    <property type="project" value="UniProtKB-KW"/>
</dbReference>
<dbReference type="PANTHER" id="PTHR48081:SF6">
    <property type="entry name" value="PEPTIDASE S9 PROLYL OLIGOPEPTIDASE CATALYTIC DOMAIN-CONTAINING PROTEIN"/>
    <property type="match status" value="1"/>
</dbReference>
<proteinExistence type="predicted"/>
<dbReference type="PANTHER" id="PTHR48081">
    <property type="entry name" value="AB HYDROLASE SUPERFAMILY PROTEIN C4A8.06C"/>
    <property type="match status" value="1"/>
</dbReference>
<evidence type="ECO:0000256" key="2">
    <source>
        <dbReference type="SAM" id="MobiDB-lite"/>
    </source>
</evidence>
<gene>
    <name evidence="5" type="ORF">CD158_07270</name>
</gene>
<dbReference type="SUPFAM" id="SSF53474">
    <property type="entry name" value="alpha/beta-Hydrolases"/>
    <property type="match status" value="1"/>
</dbReference>
<dbReference type="RefSeq" id="WP_059108077.1">
    <property type="nucleotide sequence ID" value="NZ_AP024589.1"/>
</dbReference>
<dbReference type="Pfam" id="PF20434">
    <property type="entry name" value="BD-FAE"/>
    <property type="match status" value="1"/>
</dbReference>
<evidence type="ECO:0000256" key="1">
    <source>
        <dbReference type="ARBA" id="ARBA00022801"/>
    </source>
</evidence>
<evidence type="ECO:0000256" key="3">
    <source>
        <dbReference type="SAM" id="Phobius"/>
    </source>
</evidence>
<feature type="transmembrane region" description="Helical" evidence="3">
    <location>
        <begin position="7"/>
        <end position="26"/>
    </location>
</feature>
<feature type="region of interest" description="Disordered" evidence="2">
    <location>
        <begin position="320"/>
        <end position="340"/>
    </location>
</feature>
<keyword evidence="3" id="KW-1133">Transmembrane helix</keyword>
<keyword evidence="3" id="KW-0812">Transmembrane</keyword>
<dbReference type="EMBL" id="PPQW01000045">
    <property type="protein sequence ID" value="PNZ66994.1"/>
    <property type="molecule type" value="Genomic_DNA"/>
</dbReference>
<dbReference type="GeneID" id="64982878"/>
<organism evidence="5 6">
    <name type="scientific">Staphylococcus auricularis</name>
    <dbReference type="NCBI Taxonomy" id="29379"/>
    <lineage>
        <taxon>Bacteria</taxon>
        <taxon>Bacillati</taxon>
        <taxon>Bacillota</taxon>
        <taxon>Bacilli</taxon>
        <taxon>Bacillales</taxon>
        <taxon>Staphylococcaceae</taxon>
        <taxon>Staphylococcus</taxon>
    </lineage>
</organism>